<feature type="domain" description="OBP47-like" evidence="8">
    <location>
        <begin position="61"/>
        <end position="208"/>
    </location>
</feature>
<evidence type="ECO:0000256" key="1">
    <source>
        <dbReference type="ARBA" id="ARBA00004613"/>
    </source>
</evidence>
<keyword evidence="10" id="KW-1185">Reference proteome</keyword>
<dbReference type="InterPro" id="IPR052295">
    <property type="entry name" value="Odorant-binding_protein"/>
</dbReference>
<evidence type="ECO:0000256" key="7">
    <source>
        <dbReference type="SAM" id="SignalP"/>
    </source>
</evidence>
<evidence type="ECO:0000256" key="6">
    <source>
        <dbReference type="ARBA" id="ARBA00022725"/>
    </source>
</evidence>
<evidence type="ECO:0000259" key="8">
    <source>
        <dbReference type="Pfam" id="PF22651"/>
    </source>
</evidence>
<dbReference type="InterPro" id="IPR036728">
    <property type="entry name" value="PBP_GOBP_sf"/>
</dbReference>
<organism evidence="9 10">
    <name type="scientific">Chironomus riparius</name>
    <dbReference type="NCBI Taxonomy" id="315576"/>
    <lineage>
        <taxon>Eukaryota</taxon>
        <taxon>Metazoa</taxon>
        <taxon>Ecdysozoa</taxon>
        <taxon>Arthropoda</taxon>
        <taxon>Hexapoda</taxon>
        <taxon>Insecta</taxon>
        <taxon>Pterygota</taxon>
        <taxon>Neoptera</taxon>
        <taxon>Endopterygota</taxon>
        <taxon>Diptera</taxon>
        <taxon>Nematocera</taxon>
        <taxon>Chironomoidea</taxon>
        <taxon>Chironomidae</taxon>
        <taxon>Chironominae</taxon>
        <taxon>Chironomus</taxon>
    </lineage>
</organism>
<dbReference type="PANTHER" id="PTHR21066:SF3">
    <property type="entry name" value="IP02236P"/>
    <property type="match status" value="1"/>
</dbReference>
<keyword evidence="6" id="KW-0552">Olfaction</keyword>
<dbReference type="OrthoDB" id="7730192at2759"/>
<dbReference type="AlphaFoldDB" id="A0A9N9RN16"/>
<comment type="subcellular location">
    <subcellularLocation>
        <location evidence="1">Secreted</location>
    </subcellularLocation>
</comment>
<keyword evidence="7" id="KW-0732">Signal</keyword>
<dbReference type="PANTHER" id="PTHR21066">
    <property type="entry name" value="ODORANT-BINDING PROTEIN 59A-RELATED"/>
    <property type="match status" value="1"/>
</dbReference>
<dbReference type="GO" id="GO:0005549">
    <property type="term" value="F:odorant binding"/>
    <property type="evidence" value="ECO:0007669"/>
    <property type="project" value="InterPro"/>
</dbReference>
<dbReference type="GO" id="GO:0007608">
    <property type="term" value="P:sensory perception of smell"/>
    <property type="evidence" value="ECO:0007669"/>
    <property type="project" value="UniProtKB-KW"/>
</dbReference>
<evidence type="ECO:0000256" key="5">
    <source>
        <dbReference type="ARBA" id="ARBA00022606"/>
    </source>
</evidence>
<feature type="chain" id="PRO_5040261953" description="OBP47-like domain-containing protein" evidence="7">
    <location>
        <begin position="18"/>
        <end position="215"/>
    </location>
</feature>
<dbReference type="GO" id="GO:0005576">
    <property type="term" value="C:extracellular region"/>
    <property type="evidence" value="ECO:0007669"/>
    <property type="project" value="UniProtKB-SubCell"/>
</dbReference>
<dbReference type="SUPFAM" id="SSF47565">
    <property type="entry name" value="Insect pheromone/odorant-binding proteins"/>
    <property type="match status" value="1"/>
</dbReference>
<keyword evidence="4" id="KW-0964">Secreted</keyword>
<protein>
    <recommendedName>
        <fullName evidence="8">OBP47-like domain-containing protein</fullName>
    </recommendedName>
</protein>
<evidence type="ECO:0000313" key="10">
    <source>
        <dbReference type="Proteomes" id="UP001153620"/>
    </source>
</evidence>
<feature type="signal peptide" evidence="7">
    <location>
        <begin position="1"/>
        <end position="17"/>
    </location>
</feature>
<keyword evidence="5" id="KW-0716">Sensory transduction</keyword>
<reference evidence="9" key="1">
    <citation type="submission" date="2022-01" db="EMBL/GenBank/DDBJ databases">
        <authorList>
            <person name="King R."/>
        </authorList>
    </citation>
    <scope>NUCLEOTIDE SEQUENCE</scope>
</reference>
<dbReference type="Gene3D" id="1.10.238.270">
    <property type="match status" value="1"/>
</dbReference>
<evidence type="ECO:0000256" key="3">
    <source>
        <dbReference type="ARBA" id="ARBA00022448"/>
    </source>
</evidence>
<dbReference type="Proteomes" id="UP001153620">
    <property type="component" value="Chromosome 1"/>
</dbReference>
<evidence type="ECO:0000313" key="9">
    <source>
        <dbReference type="EMBL" id="CAG9799525.1"/>
    </source>
</evidence>
<evidence type="ECO:0000256" key="4">
    <source>
        <dbReference type="ARBA" id="ARBA00022525"/>
    </source>
</evidence>
<sequence>MNNFVNLFLTLFCCINAFSFDAGFLRAPPQKTDNHSSNEYPPLCDDAPSTNIDPEKCCHFPNFFEESIVQKCEEENGLTDKSIVGDMVSDSCLIECMFHKSGLAKSPRIQHDDVLKIMNNKTKSDNVWNQLTTKAVDACFNELSHEDIEEIAEHIKTEVGKNTQSVHQKICHPASSIMLDCIYRELYKVCPKEKFSIDISECSTLQNYTRTCDDW</sequence>
<proteinExistence type="inferred from homology"/>
<name>A0A9N9RN16_9DIPT</name>
<keyword evidence="3" id="KW-0813">Transport</keyword>
<dbReference type="InterPro" id="IPR054577">
    <property type="entry name" value="OBP47-like_dom"/>
</dbReference>
<accession>A0A9N9RN16</accession>
<dbReference type="EMBL" id="OU895877">
    <property type="protein sequence ID" value="CAG9799525.1"/>
    <property type="molecule type" value="Genomic_DNA"/>
</dbReference>
<dbReference type="Pfam" id="PF22651">
    <property type="entry name" value="OBP47_like"/>
    <property type="match status" value="1"/>
</dbReference>
<gene>
    <name evidence="9" type="ORF">CHIRRI_LOCUS2490</name>
</gene>
<reference evidence="9" key="2">
    <citation type="submission" date="2022-10" db="EMBL/GenBank/DDBJ databases">
        <authorList>
            <consortium name="ENA_rothamsted_submissions"/>
            <consortium name="culmorum"/>
            <person name="King R."/>
        </authorList>
    </citation>
    <scope>NUCLEOTIDE SEQUENCE</scope>
</reference>
<comment type="similarity">
    <text evidence="2">Belongs to the PBP/GOBP family.</text>
</comment>
<evidence type="ECO:0000256" key="2">
    <source>
        <dbReference type="ARBA" id="ARBA00008098"/>
    </source>
</evidence>